<evidence type="ECO:0000313" key="2">
    <source>
        <dbReference type="EMBL" id="KAJ1205764.1"/>
    </source>
</evidence>
<dbReference type="AlphaFoldDB" id="A0AAV7W0R1"/>
<protein>
    <submittedName>
        <fullName evidence="2">Uncharacterized protein</fullName>
    </submittedName>
</protein>
<gene>
    <name evidence="2" type="ORF">NDU88_001191</name>
</gene>
<dbReference type="Proteomes" id="UP001066276">
    <property type="component" value="Chromosome 1_2"/>
</dbReference>
<proteinExistence type="predicted"/>
<evidence type="ECO:0000313" key="3">
    <source>
        <dbReference type="Proteomes" id="UP001066276"/>
    </source>
</evidence>
<feature type="region of interest" description="Disordered" evidence="1">
    <location>
        <begin position="55"/>
        <end position="103"/>
    </location>
</feature>
<comment type="caution">
    <text evidence="2">The sequence shown here is derived from an EMBL/GenBank/DDBJ whole genome shotgun (WGS) entry which is preliminary data.</text>
</comment>
<accession>A0AAV7W0R1</accession>
<dbReference type="EMBL" id="JANPWB010000002">
    <property type="protein sequence ID" value="KAJ1205764.1"/>
    <property type="molecule type" value="Genomic_DNA"/>
</dbReference>
<evidence type="ECO:0000256" key="1">
    <source>
        <dbReference type="SAM" id="MobiDB-lite"/>
    </source>
</evidence>
<organism evidence="2 3">
    <name type="scientific">Pleurodeles waltl</name>
    <name type="common">Iberian ribbed newt</name>
    <dbReference type="NCBI Taxonomy" id="8319"/>
    <lineage>
        <taxon>Eukaryota</taxon>
        <taxon>Metazoa</taxon>
        <taxon>Chordata</taxon>
        <taxon>Craniata</taxon>
        <taxon>Vertebrata</taxon>
        <taxon>Euteleostomi</taxon>
        <taxon>Amphibia</taxon>
        <taxon>Batrachia</taxon>
        <taxon>Caudata</taxon>
        <taxon>Salamandroidea</taxon>
        <taxon>Salamandridae</taxon>
        <taxon>Pleurodelinae</taxon>
        <taxon>Pleurodeles</taxon>
    </lineage>
</organism>
<feature type="compositionally biased region" description="Basic and acidic residues" evidence="1">
    <location>
        <begin position="93"/>
        <end position="103"/>
    </location>
</feature>
<keyword evidence="3" id="KW-1185">Reference proteome</keyword>
<name>A0AAV7W0R1_PLEWA</name>
<sequence length="103" mass="11255">MGTVLAKFQETQRLQEEHYLGIREDLKFINTTQVTIAGVLADLVNTMRDTVAHQCAPDTSLDDEQPSTSAGASGQEALPQEQQNNRPPAPHPLQKENHPANGP</sequence>
<reference evidence="2" key="1">
    <citation type="journal article" date="2022" name="bioRxiv">
        <title>Sequencing and chromosome-scale assembly of the giantPleurodeles waltlgenome.</title>
        <authorList>
            <person name="Brown T."/>
            <person name="Elewa A."/>
            <person name="Iarovenko S."/>
            <person name="Subramanian E."/>
            <person name="Araus A.J."/>
            <person name="Petzold A."/>
            <person name="Susuki M."/>
            <person name="Suzuki K.-i.T."/>
            <person name="Hayashi T."/>
            <person name="Toyoda A."/>
            <person name="Oliveira C."/>
            <person name="Osipova E."/>
            <person name="Leigh N.D."/>
            <person name="Simon A."/>
            <person name="Yun M.H."/>
        </authorList>
    </citation>
    <scope>NUCLEOTIDE SEQUENCE</scope>
    <source>
        <strain evidence="2">20211129_DDA</strain>
        <tissue evidence="2">Liver</tissue>
    </source>
</reference>